<feature type="domain" description="DUF3298" evidence="1">
    <location>
        <begin position="191"/>
        <end position="260"/>
    </location>
</feature>
<dbReference type="Pfam" id="PF11738">
    <property type="entry name" value="DUF3298"/>
    <property type="match status" value="1"/>
</dbReference>
<dbReference type="OrthoDB" id="5637at2"/>
<name>C8VZB7_DESAS</name>
<keyword evidence="4" id="KW-1185">Reference proteome</keyword>
<dbReference type="AlphaFoldDB" id="C8VZB7"/>
<dbReference type="HOGENOM" id="CLU_085048_1_0_9"/>
<dbReference type="InterPro" id="IPR025303">
    <property type="entry name" value="PdaC"/>
</dbReference>
<dbReference type="EMBL" id="CP001720">
    <property type="protein sequence ID" value="ACV64862.1"/>
    <property type="molecule type" value="Genomic_DNA"/>
</dbReference>
<accession>C8VZB7</accession>
<evidence type="ECO:0000313" key="3">
    <source>
        <dbReference type="EMBL" id="ACV64862.1"/>
    </source>
</evidence>
<protein>
    <recommendedName>
        <fullName evidence="5">DUF3298 domain-containing protein</fullName>
    </recommendedName>
</protein>
<evidence type="ECO:0000259" key="1">
    <source>
        <dbReference type="Pfam" id="PF11738"/>
    </source>
</evidence>
<dbReference type="Pfam" id="PF13739">
    <property type="entry name" value="PdaC"/>
    <property type="match status" value="1"/>
</dbReference>
<organism evidence="3 4">
    <name type="scientific">Desulfofarcimen acetoxidans (strain ATCC 49208 / DSM 771 / KCTC 5769 / VKM B-1644 / 5575)</name>
    <name type="common">Desulfotomaculum acetoxidans</name>
    <dbReference type="NCBI Taxonomy" id="485916"/>
    <lineage>
        <taxon>Bacteria</taxon>
        <taxon>Bacillati</taxon>
        <taxon>Bacillota</taxon>
        <taxon>Clostridia</taxon>
        <taxon>Eubacteriales</taxon>
        <taxon>Peptococcaceae</taxon>
        <taxon>Desulfofarcimen</taxon>
    </lineage>
</organism>
<proteinExistence type="predicted"/>
<dbReference type="Proteomes" id="UP000002217">
    <property type="component" value="Chromosome"/>
</dbReference>
<dbReference type="STRING" id="485916.Dtox_4194"/>
<dbReference type="InterPro" id="IPR037126">
    <property type="entry name" value="PdaC/RsiV-like_sf"/>
</dbReference>
<feature type="domain" description="Deacetylase PdaC" evidence="2">
    <location>
        <begin position="72"/>
        <end position="169"/>
    </location>
</feature>
<dbReference type="InterPro" id="IPR021729">
    <property type="entry name" value="DUF3298"/>
</dbReference>
<evidence type="ECO:0008006" key="5">
    <source>
        <dbReference type="Google" id="ProtNLM"/>
    </source>
</evidence>
<gene>
    <name evidence="3" type="ordered locus">Dtox_4194</name>
</gene>
<dbReference type="Gene3D" id="3.90.640.20">
    <property type="entry name" value="Heat-shock cognate protein, ATPase"/>
    <property type="match status" value="1"/>
</dbReference>
<reference evidence="3 4" key="1">
    <citation type="journal article" date="2009" name="Stand. Genomic Sci.">
        <title>Complete genome sequence of Desulfotomaculum acetoxidans type strain (5575).</title>
        <authorList>
            <person name="Spring S."/>
            <person name="Lapidus A."/>
            <person name="Schroder M."/>
            <person name="Gleim D."/>
            <person name="Sims D."/>
            <person name="Meincke L."/>
            <person name="Glavina Del Rio T."/>
            <person name="Tice H."/>
            <person name="Copeland A."/>
            <person name="Cheng J.F."/>
            <person name="Lucas S."/>
            <person name="Chen F."/>
            <person name="Nolan M."/>
            <person name="Bruce D."/>
            <person name="Goodwin L."/>
            <person name="Pitluck S."/>
            <person name="Ivanova N."/>
            <person name="Mavromatis K."/>
            <person name="Mikhailova N."/>
            <person name="Pati A."/>
            <person name="Chen A."/>
            <person name="Palaniappan K."/>
            <person name="Land M."/>
            <person name="Hauser L."/>
            <person name="Chang Y.J."/>
            <person name="Jeffries C.D."/>
            <person name="Chain P."/>
            <person name="Saunders E."/>
            <person name="Brettin T."/>
            <person name="Detter J.C."/>
            <person name="Goker M."/>
            <person name="Bristow J."/>
            <person name="Eisen J.A."/>
            <person name="Markowitz V."/>
            <person name="Hugenholtz P."/>
            <person name="Kyrpides N.C."/>
            <person name="Klenk H.P."/>
            <person name="Han C."/>
        </authorList>
    </citation>
    <scope>NUCLEOTIDE SEQUENCE [LARGE SCALE GENOMIC DNA]</scope>
    <source>
        <strain evidence="4">ATCC 49208 / DSM 771 / VKM B-1644</strain>
    </source>
</reference>
<evidence type="ECO:0000313" key="4">
    <source>
        <dbReference type="Proteomes" id="UP000002217"/>
    </source>
</evidence>
<evidence type="ECO:0000259" key="2">
    <source>
        <dbReference type="Pfam" id="PF13739"/>
    </source>
</evidence>
<sequence length="265" mass="29954">MWRVLLPLVMTLAKVNHSSVKSQKRLIRIGKDNDVDAETKVETKAEATAEALVEPVGDDCTGDKVEVTTQTIKSKDEVFEVDLQIPEISCIKDSTLQNRINSQFNSDALAFRKETEVYVSAYVREAEKNAIPISPCIAKTEYKVHYNSNNILSISVKYYSYTGGVHGSTVIKTLNINVDTGKILYLSDFYGSNYEEIVLQAIHSQIENNEDKYYKNARENLNSIPEKQSFYLLKGYVVVYYGEYDIAPYASGIPEFRIPIAVMPY</sequence>
<dbReference type="eggNOG" id="COG5513">
    <property type="taxonomic scope" value="Bacteria"/>
</dbReference>
<dbReference type="KEGG" id="dae:Dtox_4194"/>
<dbReference type="Gene3D" id="3.30.565.40">
    <property type="entry name" value="Fervidobacterium nodosum Rt17-B1 like"/>
    <property type="match status" value="1"/>
</dbReference>
<dbReference type="RefSeq" id="WP_015759532.1">
    <property type="nucleotide sequence ID" value="NC_013216.1"/>
</dbReference>